<dbReference type="Proteomes" id="UP000259040">
    <property type="component" value="Segment"/>
</dbReference>
<sequence>MIQHFKGNECWRNWPGDIWPGAWSPIVKQVDTMKQTI</sequence>
<evidence type="ECO:0000313" key="2">
    <source>
        <dbReference type="Proteomes" id="UP000259040"/>
    </source>
</evidence>
<accession>A0A345M896</accession>
<gene>
    <name evidence="1" type="primary">254</name>
    <name evidence="1" type="ORF">SEA_STARBOW_254</name>
</gene>
<protein>
    <submittedName>
        <fullName evidence="1">Uncharacterized protein</fullName>
    </submittedName>
</protein>
<organism evidence="1 2">
    <name type="scientific">Streptomyces phage Starbow</name>
    <dbReference type="NCBI Taxonomy" id="2283266"/>
    <lineage>
        <taxon>Viruses</taxon>
        <taxon>Duplodnaviria</taxon>
        <taxon>Heunggongvirae</taxon>
        <taxon>Uroviricota</taxon>
        <taxon>Caudoviricetes</taxon>
        <taxon>Stanwilliamsviridae</taxon>
        <taxon>Boydwoodruffvirinae</taxon>
        <taxon>Karimacvirus</taxon>
        <taxon>Karimacvirus karimac</taxon>
        <taxon>Streptomyces virus Karimac</taxon>
    </lineage>
</organism>
<dbReference type="EMBL" id="MH576964">
    <property type="protein sequence ID" value="AXH66717.1"/>
    <property type="molecule type" value="Genomic_DNA"/>
</dbReference>
<name>A0A345M896_9CAUD</name>
<evidence type="ECO:0000313" key="1">
    <source>
        <dbReference type="EMBL" id="AXH66717.1"/>
    </source>
</evidence>
<proteinExistence type="predicted"/>
<reference evidence="1 2" key="1">
    <citation type="submission" date="2018-07" db="EMBL/GenBank/DDBJ databases">
        <authorList>
            <person name="Boyd E.M."/>
            <person name="Barkley D.B."/>
            <person name="Naeem H."/>
            <person name="Vanhorne R."/>
            <person name="Nayek S."/>
            <person name="Layton S.R."/>
            <person name="Hughes L.E."/>
            <person name="Garlena R.A."/>
            <person name="Russell D.A."/>
            <person name="Pope W.H."/>
            <person name="Jacobs-Sera D."/>
            <person name="Hatfull G.F."/>
        </authorList>
    </citation>
    <scope>NUCLEOTIDE SEQUENCE [LARGE SCALE GENOMIC DNA]</scope>
</reference>